<dbReference type="EMBL" id="VCIW01000021">
    <property type="protein sequence ID" value="TLS49428.1"/>
    <property type="molecule type" value="Genomic_DNA"/>
</dbReference>
<evidence type="ECO:0000256" key="3">
    <source>
        <dbReference type="ARBA" id="ARBA00022475"/>
    </source>
</evidence>
<dbReference type="PANTHER" id="PTHR34582:SF6">
    <property type="entry name" value="UPF0702 TRANSMEMBRANE PROTEIN YCAP"/>
    <property type="match status" value="1"/>
</dbReference>
<reference evidence="9 10" key="1">
    <citation type="submission" date="2019-05" db="EMBL/GenBank/DDBJ databases">
        <authorList>
            <person name="Narsing Rao M.P."/>
            <person name="Li W.J."/>
        </authorList>
    </citation>
    <scope>NUCLEOTIDE SEQUENCE [LARGE SCALE GENOMIC DNA]</scope>
    <source>
        <strain evidence="9 10">SYSU_K30003</strain>
    </source>
</reference>
<dbReference type="AlphaFoldDB" id="A0A5R9G7L8"/>
<evidence type="ECO:0000256" key="1">
    <source>
        <dbReference type="ARBA" id="ARBA00004651"/>
    </source>
</evidence>
<evidence type="ECO:0000313" key="10">
    <source>
        <dbReference type="Proteomes" id="UP000309676"/>
    </source>
</evidence>
<dbReference type="GO" id="GO:0005886">
    <property type="term" value="C:plasma membrane"/>
    <property type="evidence" value="ECO:0007669"/>
    <property type="project" value="UniProtKB-SubCell"/>
</dbReference>
<gene>
    <name evidence="9" type="ORF">FE782_25260</name>
</gene>
<dbReference type="InterPro" id="IPR007353">
    <property type="entry name" value="DUF421"/>
</dbReference>
<evidence type="ECO:0000259" key="8">
    <source>
        <dbReference type="Pfam" id="PF04239"/>
    </source>
</evidence>
<keyword evidence="6 7" id="KW-0472">Membrane</keyword>
<dbReference type="Pfam" id="PF04239">
    <property type="entry name" value="DUF421"/>
    <property type="match status" value="1"/>
</dbReference>
<evidence type="ECO:0000256" key="7">
    <source>
        <dbReference type="SAM" id="Phobius"/>
    </source>
</evidence>
<comment type="similarity">
    <text evidence="2">Belongs to the UPF0702 family.</text>
</comment>
<evidence type="ECO:0000256" key="5">
    <source>
        <dbReference type="ARBA" id="ARBA00022989"/>
    </source>
</evidence>
<sequence>MTRLHQFADLWIVVGRTSTIFPLMLLAALFMGKRSVGELPVFDLLVVLTLGSIVAADIVDPRIDHAHTAASIVMVVLLERLVSWAAVRYRRFRLVTSFEPTVVVYQGKLLDRNIGSIRYTIDNVLQMLRDKGVFDVSRVEMAIVEGTGKLTVLERGQPFSYTLIVEGIVNEDSLRVHGKSMAWLEEQLRAQGIESLGDVFYASFGSDGRVSVSRRRESEAGVPRFRH</sequence>
<protein>
    <submittedName>
        <fullName evidence="9">DUF421 domain-containing protein</fullName>
    </submittedName>
</protein>
<proteinExistence type="inferred from homology"/>
<dbReference type="PANTHER" id="PTHR34582">
    <property type="entry name" value="UPF0702 TRANSMEMBRANE PROTEIN YCAP"/>
    <property type="match status" value="1"/>
</dbReference>
<comment type="caution">
    <text evidence="9">The sequence shown here is derived from an EMBL/GenBank/DDBJ whole genome shotgun (WGS) entry which is preliminary data.</text>
</comment>
<accession>A0A5R9G7L8</accession>
<keyword evidence="3" id="KW-1003">Cell membrane</keyword>
<organism evidence="9 10">
    <name type="scientific">Paenibacillus antri</name>
    <dbReference type="NCBI Taxonomy" id="2582848"/>
    <lineage>
        <taxon>Bacteria</taxon>
        <taxon>Bacillati</taxon>
        <taxon>Bacillota</taxon>
        <taxon>Bacilli</taxon>
        <taxon>Bacillales</taxon>
        <taxon>Paenibacillaceae</taxon>
        <taxon>Paenibacillus</taxon>
    </lineage>
</organism>
<name>A0A5R9G7L8_9BACL</name>
<dbReference type="Proteomes" id="UP000309676">
    <property type="component" value="Unassembled WGS sequence"/>
</dbReference>
<evidence type="ECO:0000313" key="9">
    <source>
        <dbReference type="EMBL" id="TLS49428.1"/>
    </source>
</evidence>
<keyword evidence="5 7" id="KW-1133">Transmembrane helix</keyword>
<feature type="transmembrane region" description="Helical" evidence="7">
    <location>
        <begin position="65"/>
        <end position="87"/>
    </location>
</feature>
<feature type="transmembrane region" description="Helical" evidence="7">
    <location>
        <begin position="39"/>
        <end position="59"/>
    </location>
</feature>
<evidence type="ECO:0000256" key="4">
    <source>
        <dbReference type="ARBA" id="ARBA00022692"/>
    </source>
</evidence>
<feature type="domain" description="YetF C-terminal" evidence="8">
    <location>
        <begin position="88"/>
        <end position="204"/>
    </location>
</feature>
<keyword evidence="4 7" id="KW-0812">Transmembrane</keyword>
<evidence type="ECO:0000256" key="2">
    <source>
        <dbReference type="ARBA" id="ARBA00006448"/>
    </source>
</evidence>
<keyword evidence="10" id="KW-1185">Reference proteome</keyword>
<dbReference type="Gene3D" id="3.30.240.20">
    <property type="entry name" value="bsu07140 like domains"/>
    <property type="match status" value="2"/>
</dbReference>
<dbReference type="InterPro" id="IPR023090">
    <property type="entry name" value="UPF0702_alpha/beta_dom_sf"/>
</dbReference>
<comment type="subcellular location">
    <subcellularLocation>
        <location evidence="1">Cell membrane</location>
        <topology evidence="1">Multi-pass membrane protein</topology>
    </subcellularLocation>
</comment>
<evidence type="ECO:0000256" key="6">
    <source>
        <dbReference type="ARBA" id="ARBA00023136"/>
    </source>
</evidence>
<feature type="transmembrane region" description="Helical" evidence="7">
    <location>
        <begin position="12"/>
        <end position="32"/>
    </location>
</feature>